<dbReference type="InterPro" id="IPR011990">
    <property type="entry name" value="TPR-like_helical_dom_sf"/>
</dbReference>
<dbReference type="AlphaFoldDB" id="A0A9P0MQZ4"/>
<gene>
    <name evidence="1" type="ORF">NEZAVI_LOCUS10470</name>
</gene>
<dbReference type="Proteomes" id="UP001152798">
    <property type="component" value="Chromosome 5"/>
</dbReference>
<dbReference type="Gene3D" id="1.25.40.10">
    <property type="entry name" value="Tetratricopeptide repeat domain"/>
    <property type="match status" value="1"/>
</dbReference>
<evidence type="ECO:0000313" key="1">
    <source>
        <dbReference type="EMBL" id="CAH1401455.1"/>
    </source>
</evidence>
<dbReference type="EMBL" id="OV725081">
    <property type="protein sequence ID" value="CAH1401455.1"/>
    <property type="molecule type" value="Genomic_DNA"/>
</dbReference>
<accession>A0A9P0MQZ4</accession>
<evidence type="ECO:0000313" key="2">
    <source>
        <dbReference type="Proteomes" id="UP001152798"/>
    </source>
</evidence>
<dbReference type="OrthoDB" id="6593199at2759"/>
<organism evidence="1 2">
    <name type="scientific">Nezara viridula</name>
    <name type="common">Southern green stink bug</name>
    <name type="synonym">Cimex viridulus</name>
    <dbReference type="NCBI Taxonomy" id="85310"/>
    <lineage>
        <taxon>Eukaryota</taxon>
        <taxon>Metazoa</taxon>
        <taxon>Ecdysozoa</taxon>
        <taxon>Arthropoda</taxon>
        <taxon>Hexapoda</taxon>
        <taxon>Insecta</taxon>
        <taxon>Pterygota</taxon>
        <taxon>Neoptera</taxon>
        <taxon>Paraneoptera</taxon>
        <taxon>Hemiptera</taxon>
        <taxon>Heteroptera</taxon>
        <taxon>Panheteroptera</taxon>
        <taxon>Pentatomomorpha</taxon>
        <taxon>Pentatomoidea</taxon>
        <taxon>Pentatomidae</taxon>
        <taxon>Pentatominae</taxon>
        <taxon>Nezara</taxon>
    </lineage>
</organism>
<keyword evidence="2" id="KW-1185">Reference proteome</keyword>
<proteinExistence type="predicted"/>
<reference evidence="1" key="1">
    <citation type="submission" date="2022-01" db="EMBL/GenBank/DDBJ databases">
        <authorList>
            <person name="King R."/>
        </authorList>
    </citation>
    <scope>NUCLEOTIDE SEQUENCE</scope>
</reference>
<sequence length="509" mass="59976">MTSTHSNRSFLNSIVLQCSGEDVNDPEVKRRADKVREDLHKVETPFNWLTDVGDKADNVLYQRAVARNHLYTWEGYLNPFVQKILQAYYAMYKNDRLVVIKCLTMAEKCIRKGEQNGNFKILNYSVAIRHVYAATVASVFYRCSMFTRARQFLDPITPLRSMTKQSLACIYFMKGLTLFYTGKDGYEEALRCVVNGLRVDHEDPELRFLCLMLIYYLWNKEISPNLLDAAAYHLKHHFQAVINLRPATFENFYNTTSRLRKVQPALQKMERCLNRVSTETTTKEVNSIELEMVECLEVEPHYSDLIGFVAHFFISTNQPEKAYFLQGIAKLVHFDNAYRWLDYRMLLFPERCESEVFRNLLQYHHGQDAVKIYKRIAFHYVLYDPDKAFFYANKALAIENDQWMMKNSTSGNYDVPIYDEKVLVFETMSGIGFYRFMIYYAHVLSRGESARQFLWQIQEVLPTYLEATHFSQECQKMMDILLKNEFYRDPLKVPFRGSYQTVVIHCYDD</sequence>
<protein>
    <submittedName>
        <fullName evidence="1">Uncharacterized protein</fullName>
    </submittedName>
</protein>
<name>A0A9P0MQZ4_NEZVI</name>